<proteinExistence type="predicted"/>
<reference evidence="1" key="1">
    <citation type="submission" date="2021-06" db="EMBL/GenBank/DDBJ databases">
        <authorList>
            <person name="Kallberg Y."/>
            <person name="Tangrot J."/>
            <person name="Rosling A."/>
        </authorList>
    </citation>
    <scope>NUCLEOTIDE SEQUENCE</scope>
    <source>
        <strain evidence="1">CL356</strain>
    </source>
</reference>
<accession>A0ACA9MMN5</accession>
<sequence>SSSGTFLNHSRLSTPNTESKAFQLNDGDIVQLGVDYQGGTEEIYRCVKMRIELNHSWDGQVNAFSCNEYKDFMSLSGNEAHKQKKKDCVICLCGTGPRQALFLAPCGHSFHYKCIKYEIDRRYPGFICPICRRSADLAAPIENIPDLELPEEEQEEVSKKGTEESTSPKKGQNIEKMTGNEVQPQLTANPPNLTEERPNLIGRSPAVRSSVPINNSFAVPIPGDKKTSSSLEVDDPNIMLSKTLPSSSPPIPGMSFIDEGIDSGPSSPTNQHHLLRESGETPRLGEIAEEDEGSMSSSSLNPPGQNQIHQTSSFQEPSLSSASASDNDDDAILIGLQRFDLRTGDISTVNGRPDDSRTKGKGVDRLGMGHRGEDVL</sequence>
<dbReference type="EMBL" id="CAJVPT010013710">
    <property type="protein sequence ID" value="CAG8598298.1"/>
    <property type="molecule type" value="Genomic_DNA"/>
</dbReference>
<comment type="caution">
    <text evidence="1">The sequence shown here is derived from an EMBL/GenBank/DDBJ whole genome shotgun (WGS) entry which is preliminary data.</text>
</comment>
<evidence type="ECO:0000313" key="2">
    <source>
        <dbReference type="Proteomes" id="UP000789525"/>
    </source>
</evidence>
<dbReference type="Proteomes" id="UP000789525">
    <property type="component" value="Unassembled WGS sequence"/>
</dbReference>
<feature type="non-terminal residue" evidence="1">
    <location>
        <position position="1"/>
    </location>
</feature>
<organism evidence="1 2">
    <name type="scientific">Acaulospora colombiana</name>
    <dbReference type="NCBI Taxonomy" id="27376"/>
    <lineage>
        <taxon>Eukaryota</taxon>
        <taxon>Fungi</taxon>
        <taxon>Fungi incertae sedis</taxon>
        <taxon>Mucoromycota</taxon>
        <taxon>Glomeromycotina</taxon>
        <taxon>Glomeromycetes</taxon>
        <taxon>Diversisporales</taxon>
        <taxon>Acaulosporaceae</taxon>
        <taxon>Acaulospora</taxon>
    </lineage>
</organism>
<keyword evidence="2" id="KW-1185">Reference proteome</keyword>
<gene>
    <name evidence="1" type="ORF">ACOLOM_LOCUS6585</name>
</gene>
<name>A0ACA9MMN5_9GLOM</name>
<evidence type="ECO:0000313" key="1">
    <source>
        <dbReference type="EMBL" id="CAG8598298.1"/>
    </source>
</evidence>
<protein>
    <submittedName>
        <fullName evidence="1">16239_t:CDS:1</fullName>
    </submittedName>
</protein>